<dbReference type="SMART" id="SM01004">
    <property type="entry name" value="ALAD"/>
    <property type="match status" value="1"/>
</dbReference>
<comment type="function">
    <text evidence="9">Catalyzes an early step in the biosynthesis of tetrapyrroles. Binds two molecules of 5-aminolevulinate per subunit, each at a distinct site, and catalyzes their condensation to form porphobilinogen.</text>
</comment>
<evidence type="ECO:0000313" key="14">
    <source>
        <dbReference type="Proteomes" id="UP000746471"/>
    </source>
</evidence>
<evidence type="ECO:0000256" key="3">
    <source>
        <dbReference type="ARBA" id="ARBA00011823"/>
    </source>
</evidence>
<proteinExistence type="inferred from homology"/>
<evidence type="ECO:0000256" key="1">
    <source>
        <dbReference type="ARBA" id="ARBA00004694"/>
    </source>
</evidence>
<evidence type="ECO:0000256" key="4">
    <source>
        <dbReference type="ARBA" id="ARBA00012053"/>
    </source>
</evidence>
<evidence type="ECO:0000256" key="10">
    <source>
        <dbReference type="ARBA" id="ARBA00047651"/>
    </source>
</evidence>
<evidence type="ECO:0000256" key="8">
    <source>
        <dbReference type="ARBA" id="ARBA00023244"/>
    </source>
</evidence>
<keyword evidence="6" id="KW-0350">Heme biosynthesis</keyword>
<comment type="catalytic activity">
    <reaction evidence="10 11">
        <text>2 5-aminolevulinate = porphobilinogen + 2 H2O + H(+)</text>
        <dbReference type="Rhea" id="RHEA:24064"/>
        <dbReference type="ChEBI" id="CHEBI:15377"/>
        <dbReference type="ChEBI" id="CHEBI:15378"/>
        <dbReference type="ChEBI" id="CHEBI:58126"/>
        <dbReference type="ChEBI" id="CHEBI:356416"/>
        <dbReference type="EC" id="4.2.1.24"/>
    </reaction>
</comment>
<comment type="subunit">
    <text evidence="3 11">Homooctamer.</text>
</comment>
<dbReference type="NCBIfam" id="NF006762">
    <property type="entry name" value="PRK09283.1"/>
    <property type="match status" value="1"/>
</dbReference>
<evidence type="ECO:0000313" key="13">
    <source>
        <dbReference type="EMBL" id="MBS7527152.1"/>
    </source>
</evidence>
<dbReference type="PANTHER" id="PTHR11458">
    <property type="entry name" value="DELTA-AMINOLEVULINIC ACID DEHYDRATASE"/>
    <property type="match status" value="1"/>
</dbReference>
<comment type="similarity">
    <text evidence="2 12">Belongs to the ALAD family.</text>
</comment>
<dbReference type="PROSITE" id="PS00169">
    <property type="entry name" value="D_ALA_DEHYDRATASE"/>
    <property type="match status" value="1"/>
</dbReference>
<dbReference type="InterPro" id="IPR001731">
    <property type="entry name" value="ALAD"/>
</dbReference>
<dbReference type="Gene3D" id="3.20.20.70">
    <property type="entry name" value="Aldolase class I"/>
    <property type="match status" value="1"/>
</dbReference>
<dbReference type="CDD" id="cd00384">
    <property type="entry name" value="ALAD_PBGS"/>
    <property type="match status" value="1"/>
</dbReference>
<dbReference type="EMBL" id="JAHBCL010000017">
    <property type="protein sequence ID" value="MBS7527152.1"/>
    <property type="molecule type" value="Genomic_DNA"/>
</dbReference>
<keyword evidence="8 11" id="KW-0627">Porphyrin biosynthesis</keyword>
<dbReference type="RefSeq" id="WP_213237013.1">
    <property type="nucleotide sequence ID" value="NZ_JAHBCL010000017.1"/>
</dbReference>
<dbReference type="Pfam" id="PF00490">
    <property type="entry name" value="ALAD"/>
    <property type="match status" value="1"/>
</dbReference>
<comment type="caution">
    <text evidence="13">The sequence shown here is derived from an EMBL/GenBank/DDBJ whole genome shotgun (WGS) entry which is preliminary data.</text>
</comment>
<evidence type="ECO:0000256" key="11">
    <source>
        <dbReference type="RuleBase" id="RU000515"/>
    </source>
</evidence>
<dbReference type="PANTHER" id="PTHR11458:SF0">
    <property type="entry name" value="DELTA-AMINOLEVULINIC ACID DEHYDRATASE"/>
    <property type="match status" value="1"/>
</dbReference>
<evidence type="ECO:0000256" key="12">
    <source>
        <dbReference type="RuleBase" id="RU004161"/>
    </source>
</evidence>
<dbReference type="InterPro" id="IPR013785">
    <property type="entry name" value="Aldolase_TIM"/>
</dbReference>
<dbReference type="PIRSF" id="PIRSF001415">
    <property type="entry name" value="Porphbilin_synth"/>
    <property type="match status" value="1"/>
</dbReference>
<keyword evidence="14" id="KW-1185">Reference proteome</keyword>
<evidence type="ECO:0000256" key="2">
    <source>
        <dbReference type="ARBA" id="ARBA00008055"/>
    </source>
</evidence>
<gene>
    <name evidence="13" type="primary">hemB</name>
    <name evidence="13" type="ORF">KHM83_10720</name>
</gene>
<evidence type="ECO:0000256" key="9">
    <source>
        <dbReference type="ARBA" id="ARBA00025628"/>
    </source>
</evidence>
<accession>A0ABS5PQH8</accession>
<comment type="pathway">
    <text evidence="1">Porphyrin-containing compound metabolism; protoporphyrin-IX biosynthesis; coproporphyrinogen-III from 5-aminolevulinate: step 1/4.</text>
</comment>
<evidence type="ECO:0000256" key="5">
    <source>
        <dbReference type="ARBA" id="ARBA00020771"/>
    </source>
</evidence>
<dbReference type="EC" id="4.2.1.24" evidence="4 11"/>
<dbReference type="PRINTS" id="PR00144">
    <property type="entry name" value="DALDHYDRTASE"/>
</dbReference>
<dbReference type="Proteomes" id="UP000746471">
    <property type="component" value="Unassembled WGS sequence"/>
</dbReference>
<evidence type="ECO:0000256" key="6">
    <source>
        <dbReference type="ARBA" id="ARBA00023133"/>
    </source>
</evidence>
<dbReference type="SUPFAM" id="SSF51569">
    <property type="entry name" value="Aldolase"/>
    <property type="match status" value="1"/>
</dbReference>
<protein>
    <recommendedName>
        <fullName evidence="5 11">Delta-aminolevulinic acid dehydratase</fullName>
        <ecNumber evidence="4 11">4.2.1.24</ecNumber>
    </recommendedName>
</protein>
<evidence type="ECO:0000256" key="7">
    <source>
        <dbReference type="ARBA" id="ARBA00023239"/>
    </source>
</evidence>
<name>A0ABS5PQH8_9FIRM</name>
<keyword evidence="7 11" id="KW-0456">Lyase</keyword>
<reference evidence="13 14" key="1">
    <citation type="submission" date="2021-05" db="EMBL/GenBank/DDBJ databases">
        <title>Fusibacter ferrireducens sp. nov., an anaerobic, sulfur- and Fe-reducing bacterium isolated from the mangrove sediment.</title>
        <authorList>
            <person name="Qiu D."/>
        </authorList>
    </citation>
    <scope>NUCLEOTIDE SEQUENCE [LARGE SCALE GENOMIC DNA]</scope>
    <source>
        <strain evidence="13 14">DSM 12116</strain>
    </source>
</reference>
<organism evidence="13 14">
    <name type="scientific">Fusibacter paucivorans</name>
    <dbReference type="NCBI Taxonomy" id="76009"/>
    <lineage>
        <taxon>Bacteria</taxon>
        <taxon>Bacillati</taxon>
        <taxon>Bacillota</taxon>
        <taxon>Clostridia</taxon>
        <taxon>Eubacteriales</taxon>
        <taxon>Eubacteriales Family XII. Incertae Sedis</taxon>
        <taxon>Fusibacter</taxon>
    </lineage>
</organism>
<dbReference type="InterPro" id="IPR030656">
    <property type="entry name" value="ALAD_AS"/>
</dbReference>
<dbReference type="GO" id="GO:0004655">
    <property type="term" value="F:porphobilinogen synthase activity"/>
    <property type="evidence" value="ECO:0007669"/>
    <property type="project" value="UniProtKB-EC"/>
</dbReference>
<sequence>MKRYRRLRTSPTIRKMVQEAALKKSDLITPIFVMEGENLKIESSAMPDFFTYSLDRLPEELETLQSLGLKSILLFGVPGSKDSIASSAFDPDGIVQRAIKVIKAFDPSFCVITDVCMCQYTDHGHCGILSEDGIILNDETLPYMAKIALSHAEAGADIVAPSDMMDGRIEAIRDVLDDAGYTYVPIMAYSLKFCSNYYGPFRTLADSSPKSGSRDTYQMDYHNAREALDVAYEAIESGADFIMVKPAMMYMDLIHTLKDNIPKPIVCYNVSGEYALIKNGIAQGLVNENIIYETLIGFKRAGADLIITYFSKFVAEKWLND</sequence>